<evidence type="ECO:0000313" key="3">
    <source>
        <dbReference type="Proteomes" id="UP000602745"/>
    </source>
</evidence>
<protein>
    <recommendedName>
        <fullName evidence="1">XdhC Rossmann domain-containing protein</fullName>
    </recommendedName>
</protein>
<dbReference type="Gene3D" id="3.40.50.720">
    <property type="entry name" value="NAD(P)-binding Rossmann-like Domain"/>
    <property type="match status" value="1"/>
</dbReference>
<evidence type="ECO:0000313" key="2">
    <source>
        <dbReference type="EMBL" id="GGE42011.1"/>
    </source>
</evidence>
<proteinExistence type="predicted"/>
<organism evidence="2 3">
    <name type="scientific">Agaricicola taiwanensis</name>
    <dbReference type="NCBI Taxonomy" id="591372"/>
    <lineage>
        <taxon>Bacteria</taxon>
        <taxon>Pseudomonadati</taxon>
        <taxon>Pseudomonadota</taxon>
        <taxon>Alphaproteobacteria</taxon>
        <taxon>Rhodobacterales</taxon>
        <taxon>Paracoccaceae</taxon>
        <taxon>Agaricicola</taxon>
    </lineage>
</organism>
<dbReference type="InterPro" id="IPR027051">
    <property type="entry name" value="XdhC_Rossmann_dom"/>
</dbReference>
<dbReference type="Pfam" id="PF13478">
    <property type="entry name" value="XdhC_C"/>
    <property type="match status" value="1"/>
</dbReference>
<sequence length="228" mass="24531">MRLDILSALNREREKRSAVAVVTPLTGEGQRLVLADAVTGDPLAEDLSRAFRAGRSRIVAHEGGEYFIDVHVPSPRLVIIGAVHIAQALAAMGERLGYDITIIDPRTAFASPERFPTVVLRAQWPEDALPDIGLDRFTAVAALTHDPRIDDPALTAALTAGCFYVGALGSRKTHARRLERLAEQGIPADILSRIRAPIGLAIGAISPEEIAVSILAEITQVLRKGEDL</sequence>
<feature type="domain" description="XdhC Rossmann" evidence="1">
    <location>
        <begin position="77"/>
        <end position="218"/>
    </location>
</feature>
<keyword evidence="3" id="KW-1185">Reference proteome</keyword>
<evidence type="ECO:0000259" key="1">
    <source>
        <dbReference type="Pfam" id="PF13478"/>
    </source>
</evidence>
<dbReference type="Proteomes" id="UP000602745">
    <property type="component" value="Unassembled WGS sequence"/>
</dbReference>
<dbReference type="EMBL" id="BMCP01000002">
    <property type="protein sequence ID" value="GGE42011.1"/>
    <property type="molecule type" value="Genomic_DNA"/>
</dbReference>
<gene>
    <name evidence="2" type="ORF">GCM10007276_19170</name>
</gene>
<dbReference type="InterPro" id="IPR052698">
    <property type="entry name" value="MoCofactor_Util/Proc"/>
</dbReference>
<reference evidence="2" key="2">
    <citation type="submission" date="2020-09" db="EMBL/GenBank/DDBJ databases">
        <authorList>
            <person name="Sun Q."/>
            <person name="Sedlacek I."/>
        </authorList>
    </citation>
    <scope>NUCLEOTIDE SEQUENCE</scope>
    <source>
        <strain evidence="2">CCM 7684</strain>
    </source>
</reference>
<dbReference type="PANTHER" id="PTHR30388">
    <property type="entry name" value="ALDEHYDE OXIDOREDUCTASE MOLYBDENUM COFACTOR ASSEMBLY PROTEIN"/>
    <property type="match status" value="1"/>
</dbReference>
<comment type="caution">
    <text evidence="2">The sequence shown here is derived from an EMBL/GenBank/DDBJ whole genome shotgun (WGS) entry which is preliminary data.</text>
</comment>
<name>A0A8J2VWU0_9RHOB</name>
<dbReference type="PANTHER" id="PTHR30388:SF4">
    <property type="entry name" value="MOLYBDENUM COFACTOR INSERTION CHAPERONE PAOD"/>
    <property type="match status" value="1"/>
</dbReference>
<accession>A0A8J2VWU0</accession>
<reference evidence="2" key="1">
    <citation type="journal article" date="2014" name="Int. J. Syst. Evol. Microbiol.">
        <title>Complete genome sequence of Corynebacterium casei LMG S-19264T (=DSM 44701T), isolated from a smear-ripened cheese.</title>
        <authorList>
            <consortium name="US DOE Joint Genome Institute (JGI-PGF)"/>
            <person name="Walter F."/>
            <person name="Albersmeier A."/>
            <person name="Kalinowski J."/>
            <person name="Ruckert C."/>
        </authorList>
    </citation>
    <scope>NUCLEOTIDE SEQUENCE</scope>
    <source>
        <strain evidence="2">CCM 7684</strain>
    </source>
</reference>
<dbReference type="AlphaFoldDB" id="A0A8J2VWU0"/>